<organism evidence="6 7">
    <name type="scientific">Linderina pennispora</name>
    <dbReference type="NCBI Taxonomy" id="61395"/>
    <lineage>
        <taxon>Eukaryota</taxon>
        <taxon>Fungi</taxon>
        <taxon>Fungi incertae sedis</taxon>
        <taxon>Zoopagomycota</taxon>
        <taxon>Kickxellomycotina</taxon>
        <taxon>Kickxellomycetes</taxon>
        <taxon>Kickxellales</taxon>
        <taxon>Kickxellaceae</taxon>
        <taxon>Linderina</taxon>
    </lineage>
</organism>
<feature type="region of interest" description="Disordered" evidence="4">
    <location>
        <begin position="150"/>
        <end position="169"/>
    </location>
</feature>
<keyword evidence="7" id="KW-1185">Reference proteome</keyword>
<feature type="repeat" description="WD" evidence="3">
    <location>
        <begin position="407"/>
        <end position="448"/>
    </location>
</feature>
<dbReference type="AlphaFoldDB" id="A0A1Y1W8H2"/>
<dbReference type="GO" id="GO:0017070">
    <property type="term" value="F:U6 snRNA binding"/>
    <property type="evidence" value="ECO:0007669"/>
    <property type="project" value="TreeGrafter"/>
</dbReference>
<protein>
    <submittedName>
        <fullName evidence="6">WD40 repeat-like protein</fullName>
    </submittedName>
</protein>
<dbReference type="PROSITE" id="PS50294">
    <property type="entry name" value="WD_REPEATS_REGION"/>
    <property type="match status" value="3"/>
</dbReference>
<feature type="domain" description="Pre-mRNA processing factor 4 (PRP4)-like" evidence="5">
    <location>
        <begin position="107"/>
        <end position="156"/>
    </location>
</feature>
<dbReference type="InterPro" id="IPR001680">
    <property type="entry name" value="WD40_rpt"/>
</dbReference>
<evidence type="ECO:0000256" key="3">
    <source>
        <dbReference type="PROSITE-ProRule" id="PRU00221"/>
    </source>
</evidence>
<dbReference type="InterPro" id="IPR014906">
    <property type="entry name" value="PRP4-like"/>
</dbReference>
<dbReference type="InterPro" id="IPR015943">
    <property type="entry name" value="WD40/YVTN_repeat-like_dom_sf"/>
</dbReference>
<evidence type="ECO:0000313" key="7">
    <source>
        <dbReference type="Proteomes" id="UP000193922"/>
    </source>
</evidence>
<dbReference type="CDD" id="cd00200">
    <property type="entry name" value="WD40"/>
    <property type="match status" value="1"/>
</dbReference>
<feature type="repeat" description="WD" evidence="3">
    <location>
        <begin position="244"/>
        <end position="273"/>
    </location>
</feature>
<dbReference type="SUPFAM" id="SSF50978">
    <property type="entry name" value="WD40 repeat-like"/>
    <property type="match status" value="1"/>
</dbReference>
<dbReference type="SMART" id="SM00500">
    <property type="entry name" value="SFM"/>
    <property type="match status" value="1"/>
</dbReference>
<feature type="region of interest" description="Disordered" evidence="4">
    <location>
        <begin position="40"/>
        <end position="59"/>
    </location>
</feature>
<dbReference type="RefSeq" id="XP_040743162.1">
    <property type="nucleotide sequence ID" value="XM_040883668.1"/>
</dbReference>
<dbReference type="InterPro" id="IPR036285">
    <property type="entry name" value="PRP4-like_sf"/>
</dbReference>
<dbReference type="InterPro" id="IPR036322">
    <property type="entry name" value="WD40_repeat_dom_sf"/>
</dbReference>
<dbReference type="PROSITE" id="PS00678">
    <property type="entry name" value="WD_REPEATS_1"/>
    <property type="match status" value="1"/>
</dbReference>
<proteinExistence type="predicted"/>
<dbReference type="Pfam" id="PF08799">
    <property type="entry name" value="PRP4"/>
    <property type="match status" value="1"/>
</dbReference>
<comment type="caution">
    <text evidence="6">The sequence shown here is derived from an EMBL/GenBank/DDBJ whole genome shotgun (WGS) entry which is preliminary data.</text>
</comment>
<dbReference type="GO" id="GO:0030621">
    <property type="term" value="F:U4 snRNA binding"/>
    <property type="evidence" value="ECO:0007669"/>
    <property type="project" value="TreeGrafter"/>
</dbReference>
<dbReference type="EMBL" id="MCFD01000007">
    <property type="protein sequence ID" value="ORX69474.1"/>
    <property type="molecule type" value="Genomic_DNA"/>
</dbReference>
<dbReference type="Gene3D" id="4.10.280.110">
    <property type="entry name" value="Pre-mRNA processing factor 4 domain"/>
    <property type="match status" value="1"/>
</dbReference>
<dbReference type="SUPFAM" id="SSF158230">
    <property type="entry name" value="PRP4-like"/>
    <property type="match status" value="1"/>
</dbReference>
<dbReference type="OrthoDB" id="540662at2759"/>
<dbReference type="GeneID" id="63800316"/>
<evidence type="ECO:0000256" key="4">
    <source>
        <dbReference type="SAM" id="MobiDB-lite"/>
    </source>
</evidence>
<evidence type="ECO:0000256" key="1">
    <source>
        <dbReference type="ARBA" id="ARBA00022574"/>
    </source>
</evidence>
<feature type="repeat" description="WD" evidence="3">
    <location>
        <begin position="365"/>
        <end position="406"/>
    </location>
</feature>
<reference evidence="6 7" key="1">
    <citation type="submission" date="2016-07" db="EMBL/GenBank/DDBJ databases">
        <title>Pervasive Adenine N6-methylation of Active Genes in Fungi.</title>
        <authorList>
            <consortium name="DOE Joint Genome Institute"/>
            <person name="Mondo S.J."/>
            <person name="Dannebaum R.O."/>
            <person name="Kuo R.C."/>
            <person name="Labutti K."/>
            <person name="Haridas S."/>
            <person name="Kuo A."/>
            <person name="Salamov A."/>
            <person name="Ahrendt S.R."/>
            <person name="Lipzen A."/>
            <person name="Sullivan W."/>
            <person name="Andreopoulos W.B."/>
            <person name="Clum A."/>
            <person name="Lindquist E."/>
            <person name="Daum C."/>
            <person name="Ramamoorthy G.K."/>
            <person name="Gryganskyi A."/>
            <person name="Culley D."/>
            <person name="Magnuson J.K."/>
            <person name="James T.Y."/>
            <person name="O'Malley M.A."/>
            <person name="Stajich J.E."/>
            <person name="Spatafora J.W."/>
            <person name="Visel A."/>
            <person name="Grigoriev I.V."/>
        </authorList>
    </citation>
    <scope>NUCLEOTIDE SEQUENCE [LARGE SCALE GENOMIC DNA]</scope>
    <source>
        <strain evidence="6 7">ATCC 12442</strain>
    </source>
</reference>
<dbReference type="Pfam" id="PF00400">
    <property type="entry name" value="WD40"/>
    <property type="match status" value="5"/>
</dbReference>
<feature type="repeat" description="WD" evidence="3">
    <location>
        <begin position="274"/>
        <end position="314"/>
    </location>
</feature>
<evidence type="ECO:0000259" key="5">
    <source>
        <dbReference type="SMART" id="SM00500"/>
    </source>
</evidence>
<sequence length="469" mass="52460">MQCCTEAMQGSNNRVMLHNMSNRQERVHFGTLERDAVGYAKRKREEEQQETQEAGTSRISNIDLDMIEEVVDEAEDAELRSETLESRRMAMQEFERKRIARAIAVPTDDEKVKLALRKHGHPICLFGEDAGDRRSRLRYILSKIAMEGGQIDEQADKEKGGTGSDDEDEEFFTEGSQELLKARRDIAGFSLGQAQKRIERQGEEFKVPLVEVRQRRQELVAKLKNYANMGSQVGDDRPLSRGIFSPDSQHLLTASWTGHIKLWSIPDCQPIRTYRGHTDRVGGLSFHPQAGSQGEETADFASGAADSQILLWSMGKEAPVGKLEGHASRVVHVHHHPCGKYLGSASYDGSWRLWDLTTQTELLLQEGHSRELFALRFQCDGSLAATGGLDGIGRVWDLRSGRSIMSLQGHAKEIFGIDWSPNGFQVATGSADNTVKIFDLRRIAQVHEIPAHRSIVTDVRFSVHDGGSI</sequence>
<dbReference type="InterPro" id="IPR019775">
    <property type="entry name" value="WD40_repeat_CS"/>
</dbReference>
<dbReference type="Gene3D" id="2.130.10.10">
    <property type="entry name" value="YVTN repeat-like/Quinoprotein amine dehydrogenase"/>
    <property type="match status" value="2"/>
</dbReference>
<gene>
    <name evidence="6" type="ORF">DL89DRAFT_161365</name>
</gene>
<dbReference type="GO" id="GO:0046540">
    <property type="term" value="C:U4/U6 x U5 tri-snRNP complex"/>
    <property type="evidence" value="ECO:0007669"/>
    <property type="project" value="TreeGrafter"/>
</dbReference>
<keyword evidence="1 3" id="KW-0853">WD repeat</keyword>
<dbReference type="SMART" id="SM00320">
    <property type="entry name" value="WD40"/>
    <property type="match status" value="5"/>
</dbReference>
<dbReference type="PROSITE" id="PS50082">
    <property type="entry name" value="WD_REPEATS_2"/>
    <property type="match status" value="5"/>
</dbReference>
<keyword evidence="2" id="KW-0677">Repeat</keyword>
<dbReference type="STRING" id="61395.A0A1Y1W8H2"/>
<feature type="repeat" description="WD" evidence="3">
    <location>
        <begin position="323"/>
        <end position="364"/>
    </location>
</feature>
<dbReference type="PANTHER" id="PTHR19846">
    <property type="entry name" value="WD40 REPEAT PROTEIN"/>
    <property type="match status" value="1"/>
</dbReference>
<dbReference type="PANTHER" id="PTHR19846:SF0">
    <property type="entry name" value="PRE-MRNA PROCESSING FACTOR 4"/>
    <property type="match status" value="1"/>
</dbReference>
<accession>A0A1Y1W8H2</accession>
<evidence type="ECO:0000256" key="2">
    <source>
        <dbReference type="ARBA" id="ARBA00022737"/>
    </source>
</evidence>
<evidence type="ECO:0000313" key="6">
    <source>
        <dbReference type="EMBL" id="ORX69474.1"/>
    </source>
</evidence>
<name>A0A1Y1W8H2_9FUNG</name>
<dbReference type="GO" id="GO:0000398">
    <property type="term" value="P:mRNA splicing, via spliceosome"/>
    <property type="evidence" value="ECO:0007669"/>
    <property type="project" value="TreeGrafter"/>
</dbReference>
<dbReference type="Proteomes" id="UP000193922">
    <property type="component" value="Unassembled WGS sequence"/>
</dbReference>